<evidence type="ECO:0000256" key="1">
    <source>
        <dbReference type="ARBA" id="ARBA00022729"/>
    </source>
</evidence>
<dbReference type="Gene3D" id="3.40.190.10">
    <property type="entry name" value="Periplasmic binding protein-like II"/>
    <property type="match status" value="2"/>
</dbReference>
<feature type="chain" id="PRO_5023078419" evidence="2">
    <location>
        <begin position="26"/>
        <end position="250"/>
    </location>
</feature>
<organism evidence="5 6">
    <name type="scientific">Pandoraea communis</name>
    <dbReference type="NCBI Taxonomy" id="2508297"/>
    <lineage>
        <taxon>Bacteria</taxon>
        <taxon>Pseudomonadati</taxon>
        <taxon>Pseudomonadota</taxon>
        <taxon>Betaproteobacteria</taxon>
        <taxon>Burkholderiales</taxon>
        <taxon>Burkholderiaceae</taxon>
        <taxon>Pandoraea</taxon>
    </lineage>
</organism>
<feature type="domain" description="Solute-binding protein family 3/N-terminal" evidence="3">
    <location>
        <begin position="27"/>
        <end position="249"/>
    </location>
</feature>
<feature type="domain" description="Ionotropic glutamate receptor C-terminal" evidence="4">
    <location>
        <begin position="27"/>
        <end position="249"/>
    </location>
</feature>
<reference evidence="5 6" key="1">
    <citation type="submission" date="2019-08" db="EMBL/GenBank/DDBJ databases">
        <authorList>
            <person name="Peeters C."/>
        </authorList>
    </citation>
    <scope>NUCLEOTIDE SEQUENCE [LARGE SCALE GENOMIC DNA]</scope>
    <source>
        <strain evidence="5 6">LMG 31111</strain>
    </source>
</reference>
<dbReference type="SMART" id="SM00062">
    <property type="entry name" value="PBPb"/>
    <property type="match status" value="1"/>
</dbReference>
<dbReference type="GO" id="GO:0016020">
    <property type="term" value="C:membrane"/>
    <property type="evidence" value="ECO:0007669"/>
    <property type="project" value="InterPro"/>
</dbReference>
<evidence type="ECO:0000256" key="2">
    <source>
        <dbReference type="SAM" id="SignalP"/>
    </source>
</evidence>
<evidence type="ECO:0000259" key="3">
    <source>
        <dbReference type="SMART" id="SM00062"/>
    </source>
</evidence>
<accession>A0A5E4SU57</accession>
<evidence type="ECO:0000313" key="5">
    <source>
        <dbReference type="EMBL" id="VVD79075.1"/>
    </source>
</evidence>
<dbReference type="Pfam" id="PF00497">
    <property type="entry name" value="SBP_bac_3"/>
    <property type="match status" value="1"/>
</dbReference>
<dbReference type="EMBL" id="CABPSE010000002">
    <property type="protein sequence ID" value="VVD79075.1"/>
    <property type="molecule type" value="Genomic_DNA"/>
</dbReference>
<dbReference type="GO" id="GO:0015276">
    <property type="term" value="F:ligand-gated monoatomic ion channel activity"/>
    <property type="evidence" value="ECO:0007669"/>
    <property type="project" value="InterPro"/>
</dbReference>
<evidence type="ECO:0000313" key="6">
    <source>
        <dbReference type="Proteomes" id="UP000383971"/>
    </source>
</evidence>
<sequence>MKKLSKFLVGVALVAGVISSGTASAETLKVGSTPTGVPFTFLDTSTEKITGVMVDIMAAVAKEAGYDVTTVPLAWSALIPSLTTGKIDVIAAAMFITPDRAKAVDFTDPVYQYGEGVIVPKSDTKNYVSLADLKGKVVGAQIGTPFLKALQDSGLFAEVRVYETLQDLMRDVNTGRLDAGVADFPIVAYQLSHGGFSNTRLVTSYKAVMPGQVGIAVAKGHPERVARLNAAIAKVKADGRIYAIVKKWGF</sequence>
<name>A0A5E4SU57_9BURK</name>
<dbReference type="PANTHER" id="PTHR35936">
    <property type="entry name" value="MEMBRANE-BOUND LYTIC MUREIN TRANSGLYCOSYLASE F"/>
    <property type="match status" value="1"/>
</dbReference>
<gene>
    <name evidence="5" type="ORF">PCO31111_01022</name>
</gene>
<dbReference type="RefSeq" id="WP_150583962.1">
    <property type="nucleotide sequence ID" value="NZ_CABPSE010000002.1"/>
</dbReference>
<dbReference type="InterPro" id="IPR001638">
    <property type="entry name" value="Solute-binding_3/MltF_N"/>
</dbReference>
<dbReference type="Proteomes" id="UP000383971">
    <property type="component" value="Unassembled WGS sequence"/>
</dbReference>
<protein>
    <submittedName>
        <fullName evidence="5">ABC transporter amino acid-binding protein</fullName>
    </submittedName>
</protein>
<dbReference type="AlphaFoldDB" id="A0A5E4SU57"/>
<dbReference type="SMART" id="SM00079">
    <property type="entry name" value="PBPe"/>
    <property type="match status" value="1"/>
</dbReference>
<dbReference type="PANTHER" id="PTHR35936:SF17">
    <property type="entry name" value="ARGININE-BINDING EXTRACELLULAR PROTEIN ARTP"/>
    <property type="match status" value="1"/>
</dbReference>
<keyword evidence="1 2" id="KW-0732">Signal</keyword>
<evidence type="ECO:0000259" key="4">
    <source>
        <dbReference type="SMART" id="SM00079"/>
    </source>
</evidence>
<dbReference type="SUPFAM" id="SSF53850">
    <property type="entry name" value="Periplasmic binding protein-like II"/>
    <property type="match status" value="1"/>
</dbReference>
<keyword evidence="6" id="KW-1185">Reference proteome</keyword>
<dbReference type="CDD" id="cd13530">
    <property type="entry name" value="PBP2_peptides_like"/>
    <property type="match status" value="1"/>
</dbReference>
<dbReference type="InterPro" id="IPR001320">
    <property type="entry name" value="Iontro_rcpt_C"/>
</dbReference>
<proteinExistence type="predicted"/>
<feature type="signal peptide" evidence="2">
    <location>
        <begin position="1"/>
        <end position="25"/>
    </location>
</feature>